<dbReference type="Proteomes" id="UP000558688">
    <property type="component" value="Unassembled WGS sequence"/>
</dbReference>
<sequence length="208" mass="22818">CSTLSLQLPAQPPDFISTSLKMAQGTVKKLGRATPAKITHSKRQASKVHKPKKTKASVDKVHKKFTSGMTARTEALLGERAGHLELLGQGKKKTDKKTTQKGGSKKFDGDSDSDGEGDDLIDVYEVIDLTEGIQDTEELVDDDDPEDEVTDGVTKYLITRLLAITQDPPKDITPYLMPDVSLPVVEADQLFKSTVTSMLERAQRYAMK</sequence>
<dbReference type="AlphaFoldDB" id="A0A8H5EED1"/>
<organism evidence="2 3">
    <name type="scientific">Fusarium oxysporum</name>
    <name type="common">Fusarium vascular wilt</name>
    <dbReference type="NCBI Taxonomy" id="5507"/>
    <lineage>
        <taxon>Eukaryota</taxon>
        <taxon>Fungi</taxon>
        <taxon>Dikarya</taxon>
        <taxon>Ascomycota</taxon>
        <taxon>Pezizomycotina</taxon>
        <taxon>Sordariomycetes</taxon>
        <taxon>Hypocreomycetidae</taxon>
        <taxon>Hypocreales</taxon>
        <taxon>Nectriaceae</taxon>
        <taxon>Fusarium</taxon>
        <taxon>Fusarium oxysporum species complex</taxon>
    </lineage>
</organism>
<accession>A0A8H5EED1</accession>
<feature type="non-terminal residue" evidence="2">
    <location>
        <position position="1"/>
    </location>
</feature>
<feature type="compositionally biased region" description="Basic residues" evidence="1">
    <location>
        <begin position="39"/>
        <end position="59"/>
    </location>
</feature>
<feature type="region of interest" description="Disordered" evidence="1">
    <location>
        <begin position="30"/>
        <end position="59"/>
    </location>
</feature>
<dbReference type="Pfam" id="PF09495">
    <property type="entry name" value="DUF2462"/>
    <property type="match status" value="1"/>
</dbReference>
<dbReference type="InterPro" id="IPR019034">
    <property type="entry name" value="UPF0390"/>
</dbReference>
<protein>
    <submittedName>
        <fullName evidence="2">Uncharacterized protein</fullName>
    </submittedName>
</protein>
<feature type="region of interest" description="Disordered" evidence="1">
    <location>
        <begin position="84"/>
        <end position="118"/>
    </location>
</feature>
<evidence type="ECO:0000313" key="3">
    <source>
        <dbReference type="Proteomes" id="UP000558688"/>
    </source>
</evidence>
<evidence type="ECO:0000313" key="2">
    <source>
        <dbReference type="EMBL" id="KAF5257690.1"/>
    </source>
</evidence>
<evidence type="ECO:0000256" key="1">
    <source>
        <dbReference type="SAM" id="MobiDB-lite"/>
    </source>
</evidence>
<name>A0A8H5EED1_FUSOX</name>
<reference evidence="2" key="1">
    <citation type="submission" date="2020-02" db="EMBL/GenBank/DDBJ databases">
        <title>Identification and distribution of gene clusters putatively required for synthesis of sphingolipid metabolism inhibitors in phylogenetically diverse species of the filamentous fungus Fusarium.</title>
        <authorList>
            <person name="Kim H.-S."/>
            <person name="Busman M."/>
            <person name="Brown D.W."/>
            <person name="Divon H."/>
            <person name="Uhlig S."/>
            <person name="Proctor R.H."/>
        </authorList>
    </citation>
    <scope>NUCLEOTIDE SEQUENCE [LARGE SCALE GENOMIC DNA]</scope>
    <source>
        <strain evidence="2">NRRL 39464</strain>
    </source>
</reference>
<proteinExistence type="predicted"/>
<gene>
    <name evidence="2" type="ORF">FOXYS1_11770</name>
</gene>
<comment type="caution">
    <text evidence="2">The sequence shown here is derived from an EMBL/GenBank/DDBJ whole genome shotgun (WGS) entry which is preliminary data.</text>
</comment>
<dbReference type="EMBL" id="JAAFOW010002215">
    <property type="protein sequence ID" value="KAF5257690.1"/>
    <property type="molecule type" value="Genomic_DNA"/>
</dbReference>